<dbReference type="PANTHER" id="PTHR15504:SF0">
    <property type="entry name" value="CILIA- AND FLAGELLA-ASSOCIATED PROTEIN 45"/>
    <property type="match status" value="1"/>
</dbReference>
<sequence length="515" mass="60895">PTDPVGWYRGHRAPASDAQRQDTRPRAKPRAQEALLGQWESHPGTPIVILRDVQSAPKTVPAGEHKPETIRLITKDFIRDLVVPVENPAASLIISQEDFQRIKEASRVLSKEEREAKLLALKAEKEAVLAAAKQRAALQQQKGKLSDLEEEAKERAQHLLQRASRMRMEQEDEIKEFSELILGAKCHMVRDTQILEKQLVAKELEEEERRLAEMMEVERQKANEMQEELERRRKQELIRGRQELVKQIEKNAEERALRAEQRDQETREMLQHLEQLKLEDQKDLERRQEQQKKIQAEIKRINDENQRYKEEQLRQERLRRAQERAAAFEEFQRTTVESSQPFRSPRCHRCPPGQDALRAKRSQEAAEREWRRKEQEAARRKAELEEQLKRSRLDQIAAREHRMGVQVQQDRDEFERILRWAQQEQMEKEKAEAARKAALQRAHAGDVRRQMQEWRQRRAQERAAAFEEFQRLQEEARRRSQRITELKEKKMQELRCCSISACSLPRRAGTEPRAG</sequence>
<name>A0A8B9ZSN1_9AVES</name>
<feature type="compositionally biased region" description="Basic and acidic residues" evidence="9">
    <location>
        <begin position="357"/>
        <end position="374"/>
    </location>
</feature>
<evidence type="ECO:0000256" key="7">
    <source>
        <dbReference type="ARBA" id="ARBA00034142"/>
    </source>
</evidence>
<evidence type="ECO:0000259" key="10">
    <source>
        <dbReference type="Pfam" id="PF13868"/>
    </source>
</evidence>
<evidence type="ECO:0000256" key="3">
    <source>
        <dbReference type="ARBA" id="ARBA00023054"/>
    </source>
</evidence>
<dbReference type="PANTHER" id="PTHR15504">
    <property type="entry name" value="NASOPHARYNGEAL EPITHELIUM SPECIFIC PROTEIN 1"/>
    <property type="match status" value="1"/>
</dbReference>
<keyword evidence="12" id="KW-1185">Reference proteome</keyword>
<dbReference type="Ensembl" id="ENSAZOT00000012754.1">
    <property type="protein sequence ID" value="ENSAZOP00000011934.1"/>
    <property type="gene ID" value="ENSAZOG00000007605.1"/>
</dbReference>
<reference evidence="11" key="1">
    <citation type="submission" date="2025-08" db="UniProtKB">
        <authorList>
            <consortium name="Ensembl"/>
        </authorList>
    </citation>
    <scope>IDENTIFICATION</scope>
</reference>
<feature type="region of interest" description="Disordered" evidence="9">
    <location>
        <begin position="330"/>
        <end position="374"/>
    </location>
</feature>
<protein>
    <recommendedName>
        <fullName evidence="7">Cilia- and flagella-associated protein 45</fullName>
    </recommendedName>
</protein>
<keyword evidence="4" id="KW-0969">Cilium</keyword>
<evidence type="ECO:0000256" key="8">
    <source>
        <dbReference type="SAM" id="Coils"/>
    </source>
</evidence>
<feature type="domain" description="Trichohyalin-plectin-homology" evidence="10">
    <location>
        <begin position="354"/>
        <end position="494"/>
    </location>
</feature>
<feature type="domain" description="Trichohyalin-plectin-homology" evidence="10">
    <location>
        <begin position="168"/>
        <end position="321"/>
    </location>
</feature>
<evidence type="ECO:0000313" key="11">
    <source>
        <dbReference type="Ensembl" id="ENSAZOP00000011934.1"/>
    </source>
</evidence>
<feature type="coiled-coil region" evidence="8">
    <location>
        <begin position="270"/>
        <end position="321"/>
    </location>
</feature>
<feature type="region of interest" description="Disordered" evidence="9">
    <location>
        <begin position="1"/>
        <end position="31"/>
    </location>
</feature>
<reference evidence="11" key="2">
    <citation type="submission" date="2025-09" db="UniProtKB">
        <authorList>
            <consortium name="Ensembl"/>
        </authorList>
    </citation>
    <scope>IDENTIFICATION</scope>
</reference>
<proteinExistence type="inferred from homology"/>
<dbReference type="InterPro" id="IPR043597">
    <property type="entry name" value="TPH_dom"/>
</dbReference>
<evidence type="ECO:0000256" key="4">
    <source>
        <dbReference type="ARBA" id="ARBA00023069"/>
    </source>
</evidence>
<keyword evidence="2" id="KW-0282">Flagellum</keyword>
<organism evidence="11 12">
    <name type="scientific">Anas zonorhyncha</name>
    <name type="common">Eastern spot-billed duck</name>
    <dbReference type="NCBI Taxonomy" id="75864"/>
    <lineage>
        <taxon>Eukaryota</taxon>
        <taxon>Metazoa</taxon>
        <taxon>Chordata</taxon>
        <taxon>Craniata</taxon>
        <taxon>Vertebrata</taxon>
        <taxon>Euteleostomi</taxon>
        <taxon>Archelosauria</taxon>
        <taxon>Archosauria</taxon>
        <taxon>Dinosauria</taxon>
        <taxon>Saurischia</taxon>
        <taxon>Theropoda</taxon>
        <taxon>Coelurosauria</taxon>
        <taxon>Aves</taxon>
        <taxon>Neognathae</taxon>
        <taxon>Galloanserae</taxon>
        <taxon>Anseriformes</taxon>
        <taxon>Anatidae</taxon>
        <taxon>Anatinae</taxon>
        <taxon>Anas</taxon>
    </lineage>
</organism>
<feature type="coiled-coil region" evidence="8">
    <location>
        <begin position="102"/>
        <end position="239"/>
    </location>
</feature>
<evidence type="ECO:0000256" key="1">
    <source>
        <dbReference type="ARBA" id="ARBA00004230"/>
    </source>
</evidence>
<comment type="subcellular location">
    <subcellularLocation>
        <location evidence="1">Cell projection</location>
        <location evidence="1">Cilium</location>
        <location evidence="1">Flagellum</location>
    </subcellularLocation>
</comment>
<dbReference type="InterPro" id="IPR033253">
    <property type="entry name" value="CFAP45"/>
</dbReference>
<dbReference type="Pfam" id="PF13868">
    <property type="entry name" value="TPH"/>
    <property type="match status" value="2"/>
</dbReference>
<evidence type="ECO:0000256" key="9">
    <source>
        <dbReference type="SAM" id="MobiDB-lite"/>
    </source>
</evidence>
<dbReference type="AlphaFoldDB" id="A0A8B9ZSN1"/>
<keyword evidence="5" id="KW-0966">Cell projection</keyword>
<comment type="similarity">
    <text evidence="6">Belongs to the CFAP45 family.</text>
</comment>
<accession>A0A8B9ZSN1</accession>
<evidence type="ECO:0000313" key="12">
    <source>
        <dbReference type="Proteomes" id="UP000694549"/>
    </source>
</evidence>
<evidence type="ECO:0000256" key="2">
    <source>
        <dbReference type="ARBA" id="ARBA00022846"/>
    </source>
</evidence>
<evidence type="ECO:0000256" key="5">
    <source>
        <dbReference type="ARBA" id="ARBA00023273"/>
    </source>
</evidence>
<dbReference type="Proteomes" id="UP000694549">
    <property type="component" value="Unplaced"/>
</dbReference>
<dbReference type="GO" id="GO:0031514">
    <property type="term" value="C:motile cilium"/>
    <property type="evidence" value="ECO:0007669"/>
    <property type="project" value="UniProtKB-SubCell"/>
</dbReference>
<evidence type="ECO:0000256" key="6">
    <source>
        <dbReference type="ARBA" id="ARBA00034116"/>
    </source>
</evidence>
<keyword evidence="3 8" id="KW-0175">Coiled coil</keyword>